<dbReference type="Proteomes" id="UP000001964">
    <property type="component" value="Chromosome"/>
</dbReference>
<evidence type="ECO:0000313" key="1">
    <source>
        <dbReference type="EMBL" id="ABI65149.1"/>
    </source>
</evidence>
<reference evidence="1 2" key="1">
    <citation type="submission" date="2006-08" db="EMBL/GenBank/DDBJ databases">
        <title>Complete sequence of Maricaulis maris MCS10.</title>
        <authorList>
            <consortium name="US DOE Joint Genome Institute"/>
            <person name="Copeland A."/>
            <person name="Lucas S."/>
            <person name="Lapidus A."/>
            <person name="Barry K."/>
            <person name="Detter J.C."/>
            <person name="Glavina del Rio T."/>
            <person name="Hammon N."/>
            <person name="Israni S."/>
            <person name="Dalin E."/>
            <person name="Tice H."/>
            <person name="Pitluck S."/>
            <person name="Saunders E."/>
            <person name="Brettin T."/>
            <person name="Bruce D."/>
            <person name="Han C."/>
            <person name="Tapia R."/>
            <person name="Gilna P."/>
            <person name="Schmutz J."/>
            <person name="Larimer F."/>
            <person name="Land M."/>
            <person name="Hauser L."/>
            <person name="Kyrpides N."/>
            <person name="Mikhailova N."/>
            <person name="Viollier P."/>
            <person name="Stephens C."/>
            <person name="Richardson P."/>
        </authorList>
    </citation>
    <scope>NUCLEOTIDE SEQUENCE [LARGE SCALE GENOMIC DNA]</scope>
    <source>
        <strain evidence="1 2">MCS10</strain>
    </source>
</reference>
<sequence>MTSRVVSLDAAFAVLGVAPVDGVAAARAAFRSRVKRLHPDVTPPTAATLAELARIVAAMDYIRASAPVCLEIEITAAQAERGLTRTLRHGDKSLLVRIPPGTRDGTDLAAVGEERISVTIRVQSAEEAPVDPRSDFPDAADLDAFMHEFSRPSVTTRLARWVRKAQSAA</sequence>
<dbReference type="EMBL" id="CP000449">
    <property type="protein sequence ID" value="ABI65149.1"/>
    <property type="molecule type" value="Genomic_DNA"/>
</dbReference>
<evidence type="ECO:0000313" key="2">
    <source>
        <dbReference type="Proteomes" id="UP000001964"/>
    </source>
</evidence>
<dbReference type="AlphaFoldDB" id="Q0ARD8"/>
<dbReference type="eggNOG" id="ENOG502ZI8I">
    <property type="taxonomic scope" value="Bacteria"/>
</dbReference>
<dbReference type="Gene3D" id="2.60.260.20">
    <property type="entry name" value="Urease metallochaperone UreE, N-terminal domain"/>
    <property type="match status" value="1"/>
</dbReference>
<dbReference type="SUPFAM" id="SSF46565">
    <property type="entry name" value="Chaperone J-domain"/>
    <property type="match status" value="1"/>
</dbReference>
<protein>
    <recommendedName>
        <fullName evidence="3">J domain-containing protein</fullName>
    </recommendedName>
</protein>
<proteinExistence type="predicted"/>
<dbReference type="InterPro" id="IPR036869">
    <property type="entry name" value="J_dom_sf"/>
</dbReference>
<name>Q0ARD8_MARMM</name>
<gene>
    <name evidence="1" type="ordered locus">Mmar10_0856</name>
</gene>
<dbReference type="HOGENOM" id="CLU_1576625_0_0_5"/>
<dbReference type="STRING" id="394221.Mmar10_0856"/>
<dbReference type="KEGG" id="mmr:Mmar10_0856"/>
<organism evidence="1 2">
    <name type="scientific">Maricaulis maris (strain MCS10)</name>
    <name type="common">Caulobacter maris</name>
    <dbReference type="NCBI Taxonomy" id="394221"/>
    <lineage>
        <taxon>Bacteria</taxon>
        <taxon>Pseudomonadati</taxon>
        <taxon>Pseudomonadota</taxon>
        <taxon>Alphaproteobacteria</taxon>
        <taxon>Maricaulales</taxon>
        <taxon>Maricaulaceae</taxon>
        <taxon>Maricaulis</taxon>
    </lineage>
</organism>
<accession>Q0ARD8</accession>
<dbReference type="RefSeq" id="WP_011642796.1">
    <property type="nucleotide sequence ID" value="NC_008347.1"/>
</dbReference>
<keyword evidence="2" id="KW-1185">Reference proteome</keyword>
<dbReference type="OrthoDB" id="7631144at2"/>
<evidence type="ECO:0008006" key="3">
    <source>
        <dbReference type="Google" id="ProtNLM"/>
    </source>
</evidence>